<keyword evidence="3" id="KW-1185">Reference proteome</keyword>
<proteinExistence type="predicted"/>
<keyword evidence="1" id="KW-0812">Transmembrane</keyword>
<protein>
    <submittedName>
        <fullName evidence="2">Uncharacterized protein</fullName>
    </submittedName>
</protein>
<evidence type="ECO:0000313" key="3">
    <source>
        <dbReference type="Proteomes" id="UP000019335"/>
    </source>
</evidence>
<keyword evidence="1" id="KW-0472">Membrane</keyword>
<name>W7SZL0_9STRA</name>
<accession>W7SZL0</accession>
<evidence type="ECO:0000313" key="2">
    <source>
        <dbReference type="EMBL" id="EWM20285.1"/>
    </source>
</evidence>
<organism evidence="2 3">
    <name type="scientific">Nannochloropsis gaditana</name>
    <dbReference type="NCBI Taxonomy" id="72520"/>
    <lineage>
        <taxon>Eukaryota</taxon>
        <taxon>Sar</taxon>
        <taxon>Stramenopiles</taxon>
        <taxon>Ochrophyta</taxon>
        <taxon>Eustigmatophyceae</taxon>
        <taxon>Eustigmatales</taxon>
        <taxon>Monodopsidaceae</taxon>
        <taxon>Nannochloropsis</taxon>
    </lineage>
</organism>
<dbReference type="EMBL" id="AZIL01003240">
    <property type="protein sequence ID" value="EWM20285.1"/>
    <property type="molecule type" value="Genomic_DNA"/>
</dbReference>
<sequence>MVFHTRLSSVMARISIKCRNFGRAPDVSVTTSTLALVSAVALALALSIVELSKKIKKHRVIKSISVPIDVSMQRKDYAAGRRKPYN</sequence>
<gene>
    <name evidence="2" type="ORF">Naga_100858g2</name>
</gene>
<reference evidence="2 3" key="1">
    <citation type="journal article" date="2014" name="Mol. Plant">
        <title>Chromosome Scale Genome Assembly and Transcriptome Profiling of Nannochloropsis gaditana in Nitrogen Depletion.</title>
        <authorList>
            <person name="Corteggiani Carpinelli E."/>
            <person name="Telatin A."/>
            <person name="Vitulo N."/>
            <person name="Forcato C."/>
            <person name="D'Angelo M."/>
            <person name="Schiavon R."/>
            <person name="Vezzi A."/>
            <person name="Giacometti G.M."/>
            <person name="Morosinotto T."/>
            <person name="Valle G."/>
        </authorList>
    </citation>
    <scope>NUCLEOTIDE SEQUENCE [LARGE SCALE GENOMIC DNA]</scope>
    <source>
        <strain evidence="2 3">B-31</strain>
    </source>
</reference>
<keyword evidence="1" id="KW-1133">Transmembrane helix</keyword>
<dbReference type="AlphaFoldDB" id="W7SZL0"/>
<evidence type="ECO:0000256" key="1">
    <source>
        <dbReference type="SAM" id="Phobius"/>
    </source>
</evidence>
<feature type="transmembrane region" description="Helical" evidence="1">
    <location>
        <begin position="29"/>
        <end position="49"/>
    </location>
</feature>
<dbReference type="Proteomes" id="UP000019335">
    <property type="component" value="Unassembled WGS sequence"/>
</dbReference>
<comment type="caution">
    <text evidence="2">The sequence shown here is derived from an EMBL/GenBank/DDBJ whole genome shotgun (WGS) entry which is preliminary data.</text>
</comment>